<dbReference type="PANTHER" id="PTHR42831">
    <property type="entry name" value="FE-S PROTEIN MATURATION AUXILIARY FACTOR YITW"/>
    <property type="match status" value="1"/>
</dbReference>
<evidence type="ECO:0000259" key="1">
    <source>
        <dbReference type="Pfam" id="PF01883"/>
    </source>
</evidence>
<dbReference type="PANTHER" id="PTHR42831:SF1">
    <property type="entry name" value="FE-S PROTEIN MATURATION AUXILIARY FACTOR YITW"/>
    <property type="match status" value="1"/>
</dbReference>
<dbReference type="Pfam" id="PF01883">
    <property type="entry name" value="FeS_assembly_P"/>
    <property type="match status" value="1"/>
</dbReference>
<dbReference type="RefSeq" id="WP_289586497.1">
    <property type="nucleotide sequence ID" value="NZ_JAUDDW010000037.1"/>
</dbReference>
<dbReference type="EMBL" id="JAUDDW010000037">
    <property type="protein sequence ID" value="MDM8267109.1"/>
    <property type="molecule type" value="Genomic_DNA"/>
</dbReference>
<dbReference type="InterPro" id="IPR002744">
    <property type="entry name" value="MIP18-like"/>
</dbReference>
<evidence type="ECO:0000313" key="3">
    <source>
        <dbReference type="Proteomes" id="UP001529343"/>
    </source>
</evidence>
<comment type="caution">
    <text evidence="2">The sequence shown here is derived from an EMBL/GenBank/DDBJ whole genome shotgun (WGS) entry which is preliminary data.</text>
</comment>
<dbReference type="InterPro" id="IPR052339">
    <property type="entry name" value="Fe-S_Maturation_MIP18"/>
</dbReference>
<dbReference type="SUPFAM" id="SSF117916">
    <property type="entry name" value="Fe-S cluster assembly (FSCA) domain-like"/>
    <property type="match status" value="1"/>
</dbReference>
<sequence length="106" mass="11421">MADGNETIEKKVMDALAKVIDPELGIDLVNLGLIYDVKVDDDGLCTVTMTLTTMGCPLTDFLNKAINEAVVGVAGVNNCKVNLVWEPAWDISKMSRFARLALGIHG</sequence>
<name>A0ABT7UZL8_9LACO</name>
<organism evidence="2 3">
    <name type="scientific">Limosilactobacillus pontis</name>
    <dbReference type="NCBI Taxonomy" id="35787"/>
    <lineage>
        <taxon>Bacteria</taxon>
        <taxon>Bacillati</taxon>
        <taxon>Bacillota</taxon>
        <taxon>Bacilli</taxon>
        <taxon>Lactobacillales</taxon>
        <taxon>Lactobacillaceae</taxon>
        <taxon>Limosilactobacillus</taxon>
    </lineage>
</organism>
<dbReference type="Proteomes" id="UP001529343">
    <property type="component" value="Unassembled WGS sequence"/>
</dbReference>
<accession>A0ABT7UZL8</accession>
<feature type="domain" description="MIP18 family-like" evidence="1">
    <location>
        <begin position="10"/>
        <end position="82"/>
    </location>
</feature>
<proteinExistence type="predicted"/>
<keyword evidence="3" id="KW-1185">Reference proteome</keyword>
<reference evidence="3" key="1">
    <citation type="submission" date="2023-06" db="EMBL/GenBank/DDBJ databases">
        <title>Identification and characterization of horizontal gene transfer across gut microbiota members of farm animals based on homology search.</title>
        <authorList>
            <person name="Zeman M."/>
            <person name="Kubasova T."/>
            <person name="Jahodarova E."/>
            <person name="Nykrynova M."/>
            <person name="Rychlik I."/>
        </authorList>
    </citation>
    <scope>NUCLEOTIDE SEQUENCE [LARGE SCALE GENOMIC DNA]</scope>
    <source>
        <strain evidence="3">161_Gplus</strain>
    </source>
</reference>
<dbReference type="InterPro" id="IPR034904">
    <property type="entry name" value="FSCA_dom_sf"/>
</dbReference>
<dbReference type="Gene3D" id="3.30.300.130">
    <property type="entry name" value="Fe-S cluster assembly (FSCA)"/>
    <property type="match status" value="1"/>
</dbReference>
<protein>
    <submittedName>
        <fullName evidence="2">Metal-sulfur cluster assembly factor</fullName>
    </submittedName>
</protein>
<gene>
    <name evidence="2" type="ORF">QUW44_08125</name>
</gene>
<reference evidence="2 3" key="2">
    <citation type="submission" date="2023-06" db="EMBL/GenBank/DDBJ databases">
        <authorList>
            <person name="Zeman M."/>
            <person name="Kubasova T."/>
            <person name="Jahodarova E."/>
            <person name="Nykrynova M."/>
            <person name="Rychlik I."/>
        </authorList>
    </citation>
    <scope>NUCLEOTIDE SEQUENCE [LARGE SCALE GENOMIC DNA]</scope>
    <source>
        <strain evidence="2 3">161_Gplus</strain>
    </source>
</reference>
<evidence type="ECO:0000313" key="2">
    <source>
        <dbReference type="EMBL" id="MDM8267109.1"/>
    </source>
</evidence>